<dbReference type="PROSITE" id="PS50113">
    <property type="entry name" value="PAC"/>
    <property type="match status" value="5"/>
</dbReference>
<evidence type="ECO:0000313" key="12">
    <source>
        <dbReference type="Proteomes" id="UP001056855"/>
    </source>
</evidence>
<evidence type="ECO:0000256" key="2">
    <source>
        <dbReference type="ARBA" id="ARBA00012438"/>
    </source>
</evidence>
<dbReference type="InterPro" id="IPR000014">
    <property type="entry name" value="PAS"/>
</dbReference>
<dbReference type="Gene3D" id="3.30.450.40">
    <property type="match status" value="2"/>
</dbReference>
<evidence type="ECO:0000256" key="3">
    <source>
        <dbReference type="ARBA" id="ARBA00022553"/>
    </source>
</evidence>
<dbReference type="InterPro" id="IPR001610">
    <property type="entry name" value="PAC"/>
</dbReference>
<dbReference type="InterPro" id="IPR035965">
    <property type="entry name" value="PAS-like_dom_sf"/>
</dbReference>
<dbReference type="CDD" id="cd00130">
    <property type="entry name" value="PAS"/>
    <property type="match status" value="4"/>
</dbReference>
<keyword evidence="4" id="KW-0808">Transferase</keyword>
<dbReference type="SMART" id="SM00065">
    <property type="entry name" value="GAF"/>
    <property type="match status" value="2"/>
</dbReference>
<organism evidence="11 12">
    <name type="scientific">Natronosalvus rutilus</name>
    <dbReference type="NCBI Taxonomy" id="2953753"/>
    <lineage>
        <taxon>Archaea</taxon>
        <taxon>Methanobacteriati</taxon>
        <taxon>Methanobacteriota</taxon>
        <taxon>Stenosarchaea group</taxon>
        <taxon>Halobacteria</taxon>
        <taxon>Halobacteriales</taxon>
        <taxon>Natrialbaceae</taxon>
        <taxon>Natronosalvus</taxon>
    </lineage>
</organism>
<dbReference type="InterPro" id="IPR013656">
    <property type="entry name" value="PAS_4"/>
</dbReference>
<dbReference type="Pfam" id="PF08448">
    <property type="entry name" value="PAS_4"/>
    <property type="match status" value="3"/>
</dbReference>
<dbReference type="NCBIfam" id="TIGR00229">
    <property type="entry name" value="sensory_box"/>
    <property type="match status" value="3"/>
</dbReference>
<name>A0A9E7NB05_9EURY</name>
<dbReference type="KEGG" id="sawl:NGM29_17745"/>
<feature type="domain" description="PAS" evidence="9">
    <location>
        <begin position="85"/>
        <end position="140"/>
    </location>
</feature>
<dbReference type="InterPro" id="IPR003018">
    <property type="entry name" value="GAF"/>
</dbReference>
<evidence type="ECO:0000256" key="4">
    <source>
        <dbReference type="ARBA" id="ARBA00022679"/>
    </source>
</evidence>
<evidence type="ECO:0000259" key="9">
    <source>
        <dbReference type="PROSITE" id="PS50112"/>
    </source>
</evidence>
<gene>
    <name evidence="11" type="ORF">NGM29_17745</name>
</gene>
<feature type="domain" description="PAS" evidence="9">
    <location>
        <begin position="346"/>
        <end position="391"/>
    </location>
</feature>
<evidence type="ECO:0000256" key="5">
    <source>
        <dbReference type="ARBA" id="ARBA00022777"/>
    </source>
</evidence>
<dbReference type="PANTHER" id="PTHR43304">
    <property type="entry name" value="PHYTOCHROME-LIKE PROTEIN CPH1"/>
    <property type="match status" value="1"/>
</dbReference>
<dbReference type="GeneID" id="73291929"/>
<reference evidence="11" key="1">
    <citation type="submission" date="2022-06" db="EMBL/GenBank/DDBJ databases">
        <title>Diverse halophilic archaea isolated from saline environments.</title>
        <authorList>
            <person name="Cui H.-L."/>
        </authorList>
    </citation>
    <scope>NUCLEOTIDE SEQUENCE</scope>
    <source>
        <strain evidence="11">WLHS1</strain>
    </source>
</reference>
<dbReference type="Pfam" id="PF00989">
    <property type="entry name" value="PAS"/>
    <property type="match status" value="1"/>
</dbReference>
<dbReference type="Gene3D" id="3.30.450.20">
    <property type="entry name" value="PAS domain"/>
    <property type="match status" value="6"/>
</dbReference>
<comment type="catalytic activity">
    <reaction evidence="1">
        <text>ATP + protein L-histidine = ADP + protein N-phospho-L-histidine.</text>
        <dbReference type="EC" id="2.7.13.3"/>
    </reaction>
</comment>
<keyword evidence="6" id="KW-0805">Transcription regulation</keyword>
<evidence type="ECO:0000256" key="8">
    <source>
        <dbReference type="SAM" id="Coils"/>
    </source>
</evidence>
<dbReference type="RefSeq" id="WP_254158111.1">
    <property type="nucleotide sequence ID" value="NZ_CP100355.1"/>
</dbReference>
<protein>
    <recommendedName>
        <fullName evidence="2">histidine kinase</fullName>
        <ecNumber evidence="2">2.7.13.3</ecNumber>
    </recommendedName>
</protein>
<sequence>MQPEPLTDSLRETLAVFDGSDEPWTTPEVAAVLDLGRRSTYARLERLVERDCLETKKVGANARVWWRPTRTSATDETLTDWPSDSPDAIETLLESVEETAVFALSVDGAVRFWTSGAERTFGYEPDAIIGEHLSVLHTDDDREAGVPDRHLKRTSERGLIRDEGWRVCADGSRFWAAVKLEAVRDDGSLRGYAAVVHDITDRRKRERELRQERDLTERLLETAPVGLAVAQADGTVERINTRARNHLDVETTEVSRLTVDDFDVAGLDGNPLTATDNPVSRAVETGESVSDRLVTREGSDGTRRWISVTATPLLEEGIVERVVIAGRDVSRLRRKQRQLERQHEELRTELDEVFERISDGFMAVDERWELTYLNDTAAAMFDRNEEGLLGEPIWEALPGLSGTDFEVAYREAMETQEPTVVDAYYPPFDAWYRDVAYPSESGLSIYFQDITERKEAETALRDSEERLRLALEAGELGAWELDLQTEASPERSPRHDRIFGYEDPVDDWSFERFLEHVHPADRDRVERQFEAAFESGEWSFECRILGADGELRWIRARGEFFFEDGDPVRAVGVVADVTDRKERERELEQYERAVETIDDGVYILDDDHRVKMVNDGFLSMTGYDRGKLVGEPAETVFSPESVDLADEKQTELESGDREFAVLEEVIHRADGTSIDVESRFEVFEFDDGSTGRVGTVRDISERVERERELEEVRRRYRTLVDHFPNGAVALVDEDLRYVTFGGTPEGTTDVTRGALEGDLLEDALPEQIAEVVVPRYEAALEGEGATFEETVDDRVYQFFFAPVRDADGDVFAAMGMSQDITERKRHENRLEALYESSRRFLTADTASAIGKTLTETAQEVLDLPGIVVYDYDDDRNRLVPGGSSAESGFMRDDFPVVSLDERSLTGHVFDCGENRYYENVLESPFLQVSPEETEMRAGLFVPLGSEGVLIAGSREVDGLDASTRRLVALLATNAEAAYERVNNERALKRQHEQLAALNSLNEVVREITDAVIDQSTREEIEATVCEHLAESDSYLFAWIGDVDTTQTVNLRTEAGVDGYLDGVTITVDADDDRSEGPTGRALRTGEIQTTQDIDTDARYDPWRDRVEPYGFRSSAVVPIVHEGTVYGVLNVYAERANAFEGQECALIGQLGEIVGHAIAAADRKQALMSDELVELEFRIQDIFATVEAPVETAGTITLDQAVQIEDDEYLVYGTATPDAVDGVAGLTEAIPHWKDVTFRSAGSPTGFVLRLSSPPVLSVVASLGGVVERVVIEDGDYRMTIHLAPTVDVRRVIDAVEASYPNVEMVRRRQITRPHDDPQRIQRQLVADLTDRQRAALNAAYHAGYFEWPRESSGEDVAASLDVAPPTFHQHLRKAERKVLDSLFSNEVQAEG</sequence>
<dbReference type="Pfam" id="PF15915">
    <property type="entry name" value="BAT"/>
    <property type="match status" value="1"/>
</dbReference>
<feature type="domain" description="PAS" evidence="9">
    <location>
        <begin position="586"/>
        <end position="656"/>
    </location>
</feature>
<dbReference type="Proteomes" id="UP001056855">
    <property type="component" value="Chromosome"/>
</dbReference>
<evidence type="ECO:0000256" key="6">
    <source>
        <dbReference type="ARBA" id="ARBA00023015"/>
    </source>
</evidence>
<dbReference type="SMART" id="SM00086">
    <property type="entry name" value="PAC"/>
    <property type="match status" value="4"/>
</dbReference>
<dbReference type="PANTHER" id="PTHR43304:SF1">
    <property type="entry name" value="PAC DOMAIN-CONTAINING PROTEIN"/>
    <property type="match status" value="1"/>
</dbReference>
<feature type="domain" description="PAC" evidence="10">
    <location>
        <begin position="780"/>
        <end position="832"/>
    </location>
</feature>
<keyword evidence="8" id="KW-0175">Coiled coil</keyword>
<feature type="domain" description="PAC" evidence="10">
    <location>
        <begin position="153"/>
        <end position="211"/>
    </location>
</feature>
<dbReference type="GO" id="GO:0006355">
    <property type="term" value="P:regulation of DNA-templated transcription"/>
    <property type="evidence" value="ECO:0007669"/>
    <property type="project" value="InterPro"/>
</dbReference>
<dbReference type="Pfam" id="PF13426">
    <property type="entry name" value="PAS_9"/>
    <property type="match status" value="1"/>
</dbReference>
<keyword evidence="7" id="KW-0804">Transcription</keyword>
<keyword evidence="5" id="KW-0418">Kinase</keyword>
<evidence type="ECO:0000256" key="7">
    <source>
        <dbReference type="ARBA" id="ARBA00023163"/>
    </source>
</evidence>
<dbReference type="GO" id="GO:0004673">
    <property type="term" value="F:protein histidine kinase activity"/>
    <property type="evidence" value="ECO:0007669"/>
    <property type="project" value="UniProtKB-EC"/>
</dbReference>
<evidence type="ECO:0000256" key="1">
    <source>
        <dbReference type="ARBA" id="ARBA00000085"/>
    </source>
</evidence>
<dbReference type="EC" id="2.7.13.3" evidence="2"/>
<dbReference type="Gene3D" id="2.10.70.100">
    <property type="match status" value="1"/>
</dbReference>
<keyword evidence="12" id="KW-1185">Reference proteome</keyword>
<evidence type="ECO:0000313" key="11">
    <source>
        <dbReference type="EMBL" id="UTF53585.1"/>
    </source>
</evidence>
<evidence type="ECO:0000259" key="10">
    <source>
        <dbReference type="PROSITE" id="PS50113"/>
    </source>
</evidence>
<dbReference type="InterPro" id="IPR000700">
    <property type="entry name" value="PAS-assoc_C"/>
</dbReference>
<dbReference type="InterPro" id="IPR031803">
    <property type="entry name" value="BAT_GAF/HTH-assoc"/>
</dbReference>
<dbReference type="Pfam" id="PF13185">
    <property type="entry name" value="GAF_2"/>
    <property type="match status" value="2"/>
</dbReference>
<dbReference type="SMART" id="SM00091">
    <property type="entry name" value="PAS"/>
    <property type="match status" value="6"/>
</dbReference>
<feature type="domain" description="PAC" evidence="10">
    <location>
        <begin position="655"/>
        <end position="711"/>
    </location>
</feature>
<dbReference type="EMBL" id="CP100355">
    <property type="protein sequence ID" value="UTF53585.1"/>
    <property type="molecule type" value="Genomic_DNA"/>
</dbReference>
<dbReference type="Pfam" id="PF04967">
    <property type="entry name" value="HTH_10"/>
    <property type="match status" value="1"/>
</dbReference>
<dbReference type="SUPFAM" id="SSF55781">
    <property type="entry name" value="GAF domain-like"/>
    <property type="match status" value="2"/>
</dbReference>
<dbReference type="InterPro" id="IPR013767">
    <property type="entry name" value="PAS_fold"/>
</dbReference>
<dbReference type="InterPro" id="IPR052162">
    <property type="entry name" value="Sensor_kinase/Photoreceptor"/>
</dbReference>
<feature type="domain" description="PAC" evidence="10">
    <location>
        <begin position="287"/>
        <end position="341"/>
    </location>
</feature>
<feature type="domain" description="PAC" evidence="10">
    <location>
        <begin position="538"/>
        <end position="589"/>
    </location>
</feature>
<proteinExistence type="predicted"/>
<dbReference type="SUPFAM" id="SSF55785">
    <property type="entry name" value="PYP-like sensor domain (PAS domain)"/>
    <property type="match status" value="6"/>
</dbReference>
<dbReference type="Pfam" id="PF08447">
    <property type="entry name" value="PAS_3"/>
    <property type="match status" value="1"/>
</dbReference>
<dbReference type="PROSITE" id="PS50112">
    <property type="entry name" value="PAS"/>
    <property type="match status" value="3"/>
</dbReference>
<dbReference type="InterPro" id="IPR013655">
    <property type="entry name" value="PAS_fold_3"/>
</dbReference>
<keyword evidence="3" id="KW-0597">Phosphoprotein</keyword>
<dbReference type="InterPro" id="IPR007050">
    <property type="entry name" value="HTH_bacterioopsin"/>
</dbReference>
<feature type="coiled-coil region" evidence="8">
    <location>
        <begin position="329"/>
        <end position="356"/>
    </location>
</feature>
<accession>A0A9E7NB05</accession>
<dbReference type="InterPro" id="IPR029016">
    <property type="entry name" value="GAF-like_dom_sf"/>
</dbReference>